<name>A0A6G8PY71_9ACTN</name>
<evidence type="ECO:0000256" key="10">
    <source>
        <dbReference type="ARBA" id="ARBA00023063"/>
    </source>
</evidence>
<keyword evidence="5" id="KW-0500">Molybdenum</keyword>
<dbReference type="InterPro" id="IPR009010">
    <property type="entry name" value="Asp_de-COase-like_dom_sf"/>
</dbReference>
<evidence type="ECO:0000256" key="2">
    <source>
        <dbReference type="ARBA" id="ARBA00001966"/>
    </source>
</evidence>
<dbReference type="InterPro" id="IPR006656">
    <property type="entry name" value="Mopterin_OxRdtase"/>
</dbReference>
<dbReference type="Proteomes" id="UP000502706">
    <property type="component" value="Chromosome"/>
</dbReference>
<evidence type="ECO:0000256" key="1">
    <source>
        <dbReference type="ARBA" id="ARBA00001942"/>
    </source>
</evidence>
<dbReference type="Pfam" id="PF04879">
    <property type="entry name" value="Molybdop_Fe4S4"/>
    <property type="match status" value="1"/>
</dbReference>
<dbReference type="SUPFAM" id="SSF50692">
    <property type="entry name" value="ADC-like"/>
    <property type="match status" value="1"/>
</dbReference>
<dbReference type="InterPro" id="IPR050123">
    <property type="entry name" value="Prok_molybdopt-oxidoreductase"/>
</dbReference>
<dbReference type="InterPro" id="IPR006963">
    <property type="entry name" value="Mopterin_OxRdtase_4Fe-4S_dom"/>
</dbReference>
<dbReference type="SUPFAM" id="SSF53706">
    <property type="entry name" value="Formate dehydrogenase/DMSO reductase, domains 1-3"/>
    <property type="match status" value="1"/>
</dbReference>
<reference evidence="13 14" key="1">
    <citation type="submission" date="2019-10" db="EMBL/GenBank/DDBJ databases">
        <title>Rubrobacter sp nov SCSIO 52915 isolated from a deep-sea sediment in the South China Sea.</title>
        <authorList>
            <person name="Chen R.W."/>
        </authorList>
    </citation>
    <scope>NUCLEOTIDE SEQUENCE [LARGE SCALE GENOMIC DNA]</scope>
    <source>
        <strain evidence="13 14">SCSIO 52915</strain>
    </source>
</reference>
<feature type="domain" description="4Fe-4S Mo/W bis-MGD-type" evidence="12">
    <location>
        <begin position="11"/>
        <end position="67"/>
    </location>
</feature>
<dbReference type="PANTHER" id="PTHR43105:SF9">
    <property type="entry name" value="NADPH-FE(3+) OXIDOREDUCTASE SUBUNIT ALPHA"/>
    <property type="match status" value="1"/>
</dbReference>
<evidence type="ECO:0000256" key="4">
    <source>
        <dbReference type="ARBA" id="ARBA00022485"/>
    </source>
</evidence>
<keyword evidence="4" id="KW-0004">4Fe-4S</keyword>
<proteinExistence type="inferred from homology"/>
<dbReference type="SMART" id="SM00926">
    <property type="entry name" value="Molybdop_Fe4S4"/>
    <property type="match status" value="1"/>
</dbReference>
<dbReference type="PIRSF" id="PIRSF000144">
    <property type="entry name" value="CbbBc"/>
    <property type="match status" value="1"/>
</dbReference>
<sequence length="748" mass="80432">MAAGKKKTAPERWARSTCPYCGVGCGVEAGVKGGRIVSIRGDRSHPANFGKLCPKPAGLPEAVHHPDRLTHPLRRKPGGGFGRVSWDEALGEVAQKLGATIRDHGPDAAAFYVSGQLLTEDYYAAGKLARGYLGVANVDSNSRLCMSSAVAGYKGAFGSDGPPSSYADVGYAECIALWGSNTADCHPVTFGRILQRKRDPRVSVIVVDPRRTATAEIADVFLPIRPGTDLALANAMLRVVLDEGLVDERFVGRHTEGFEEAAEIAYEWTPRRAARVCGVEAEDIVEAARRFGEAKTAMALWTMGVNQSAQGTLKNRAIINLCLATGNVGKVGTGPFSLTGQPNAMGGREVGGLAHLLPGYRLIENEGDRREVEGAWGIEEGSIPSKPGLPAVESFRALGEGDVKFLWVAATNPAASMPDLNRVRKALADAPFLVVSDAYPTETTALADLVLPAAAWGEKAGAMTNSERRVSIVEKLVEPPGEARADWEIFAGVAREMGFGEAFGWGSSAEVYEEYRELTRGRFPDVTGISHERLRERPVQWPAPDRMDHEERPFHGIARSIWERDEEEHPGTPRLYVDKKFNTPSGKARFAPTPHDAGLAEETGTEFPLVLSTGRIKNQWHTMTRTGRSAKLTKGLSGPFVMLHPDAAGSSGVTDGEAARVVSERGSFVARAVVTDEMQAGTVFAPFHWGDLWTEGGSVNDATHDERDPVSLQPELKGAAVRVEPVGAEEATREERATAEALSAWDGS</sequence>
<protein>
    <submittedName>
        <fullName evidence="13">Molybdopterin-dependent oxidoreductase</fullName>
    </submittedName>
</protein>
<dbReference type="Pfam" id="PF01568">
    <property type="entry name" value="Molydop_binding"/>
    <property type="match status" value="1"/>
</dbReference>
<evidence type="ECO:0000256" key="11">
    <source>
        <dbReference type="SAM" id="MobiDB-lite"/>
    </source>
</evidence>
<evidence type="ECO:0000256" key="8">
    <source>
        <dbReference type="ARBA" id="ARBA00023004"/>
    </source>
</evidence>
<keyword evidence="14" id="KW-1185">Reference proteome</keyword>
<keyword evidence="10" id="KW-0534">Nitrate assimilation</keyword>
<dbReference type="InterPro" id="IPR041957">
    <property type="entry name" value="CT_Nitrate-R-NapA-like"/>
</dbReference>
<gene>
    <name evidence="13" type="ORF">GBA65_12440</name>
</gene>
<evidence type="ECO:0000256" key="9">
    <source>
        <dbReference type="ARBA" id="ARBA00023014"/>
    </source>
</evidence>
<dbReference type="PANTHER" id="PTHR43105">
    <property type="entry name" value="RESPIRATORY NITRATE REDUCTASE"/>
    <property type="match status" value="1"/>
</dbReference>
<dbReference type="KEGG" id="rmar:GBA65_12440"/>
<dbReference type="Gene3D" id="2.40.40.20">
    <property type="match status" value="1"/>
</dbReference>
<keyword evidence="6" id="KW-0479">Metal-binding</keyword>
<dbReference type="InterPro" id="IPR006655">
    <property type="entry name" value="Mopterin_OxRdtase_prok_CS"/>
</dbReference>
<feature type="region of interest" description="Disordered" evidence="11">
    <location>
        <begin position="725"/>
        <end position="748"/>
    </location>
</feature>
<evidence type="ECO:0000256" key="6">
    <source>
        <dbReference type="ARBA" id="ARBA00022723"/>
    </source>
</evidence>
<comment type="cofactor">
    <cofactor evidence="1">
        <name>Mo-bis(molybdopterin guanine dinucleotide)</name>
        <dbReference type="ChEBI" id="CHEBI:60539"/>
    </cofactor>
</comment>
<dbReference type="GO" id="GO:0046872">
    <property type="term" value="F:metal ion binding"/>
    <property type="evidence" value="ECO:0007669"/>
    <property type="project" value="UniProtKB-KW"/>
</dbReference>
<dbReference type="EMBL" id="CP045121">
    <property type="protein sequence ID" value="QIN79194.1"/>
    <property type="molecule type" value="Genomic_DNA"/>
</dbReference>
<dbReference type="GO" id="GO:0042128">
    <property type="term" value="P:nitrate assimilation"/>
    <property type="evidence" value="ECO:0007669"/>
    <property type="project" value="UniProtKB-KW"/>
</dbReference>
<dbReference type="CDD" id="cd02754">
    <property type="entry name" value="MopB_Nitrate-R-NapA-like"/>
    <property type="match status" value="1"/>
</dbReference>
<dbReference type="GO" id="GO:0016020">
    <property type="term" value="C:membrane"/>
    <property type="evidence" value="ECO:0007669"/>
    <property type="project" value="TreeGrafter"/>
</dbReference>
<evidence type="ECO:0000313" key="14">
    <source>
        <dbReference type="Proteomes" id="UP000502706"/>
    </source>
</evidence>
<dbReference type="InterPro" id="IPR006657">
    <property type="entry name" value="MoPterin_dinucl-bd_dom"/>
</dbReference>
<keyword evidence="8" id="KW-0408">Iron</keyword>
<keyword evidence="7" id="KW-0560">Oxidoreductase</keyword>
<dbReference type="RefSeq" id="WP_166396855.1">
    <property type="nucleotide sequence ID" value="NZ_CP045121.1"/>
</dbReference>
<comment type="similarity">
    <text evidence="3">Belongs to the prokaryotic molybdopterin-containing oxidoreductase family. NasA/NapA/NarB subfamily.</text>
</comment>
<accession>A0A6G8PY71</accession>
<organism evidence="13 14">
    <name type="scientific">Rubrobacter marinus</name>
    <dbReference type="NCBI Taxonomy" id="2653852"/>
    <lineage>
        <taxon>Bacteria</taxon>
        <taxon>Bacillati</taxon>
        <taxon>Actinomycetota</taxon>
        <taxon>Rubrobacteria</taxon>
        <taxon>Rubrobacterales</taxon>
        <taxon>Rubrobacteraceae</taxon>
        <taxon>Rubrobacter</taxon>
    </lineage>
</organism>
<dbReference type="Gene3D" id="3.40.228.10">
    <property type="entry name" value="Dimethylsulfoxide Reductase, domain 2"/>
    <property type="match status" value="1"/>
</dbReference>
<evidence type="ECO:0000259" key="12">
    <source>
        <dbReference type="PROSITE" id="PS51669"/>
    </source>
</evidence>
<dbReference type="PROSITE" id="PS00490">
    <property type="entry name" value="MOLYBDOPTERIN_PROK_2"/>
    <property type="match status" value="1"/>
</dbReference>
<dbReference type="GO" id="GO:0043546">
    <property type="term" value="F:molybdopterin cofactor binding"/>
    <property type="evidence" value="ECO:0007669"/>
    <property type="project" value="InterPro"/>
</dbReference>
<comment type="cofactor">
    <cofactor evidence="2">
        <name>[4Fe-4S] cluster</name>
        <dbReference type="ChEBI" id="CHEBI:49883"/>
    </cofactor>
</comment>
<evidence type="ECO:0000313" key="13">
    <source>
        <dbReference type="EMBL" id="QIN79194.1"/>
    </source>
</evidence>
<dbReference type="CDD" id="cd02791">
    <property type="entry name" value="MopB_CT_Nitrate-R-NapA-like"/>
    <property type="match status" value="1"/>
</dbReference>
<dbReference type="Pfam" id="PF00384">
    <property type="entry name" value="Molybdopterin"/>
    <property type="match status" value="1"/>
</dbReference>
<evidence type="ECO:0000256" key="3">
    <source>
        <dbReference type="ARBA" id="ARBA00008747"/>
    </source>
</evidence>
<dbReference type="Gene3D" id="3.40.50.740">
    <property type="match status" value="1"/>
</dbReference>
<dbReference type="AlphaFoldDB" id="A0A6G8PY71"/>
<dbReference type="GO" id="GO:0051539">
    <property type="term" value="F:4 iron, 4 sulfur cluster binding"/>
    <property type="evidence" value="ECO:0007669"/>
    <property type="project" value="UniProtKB-KW"/>
</dbReference>
<evidence type="ECO:0000256" key="5">
    <source>
        <dbReference type="ARBA" id="ARBA00022505"/>
    </source>
</evidence>
<dbReference type="GO" id="GO:0016491">
    <property type="term" value="F:oxidoreductase activity"/>
    <property type="evidence" value="ECO:0007669"/>
    <property type="project" value="UniProtKB-KW"/>
</dbReference>
<dbReference type="Gene3D" id="2.20.25.90">
    <property type="entry name" value="ADC-like domains"/>
    <property type="match status" value="1"/>
</dbReference>
<evidence type="ECO:0000256" key="7">
    <source>
        <dbReference type="ARBA" id="ARBA00023002"/>
    </source>
</evidence>
<dbReference type="PROSITE" id="PS51669">
    <property type="entry name" value="4FE4S_MOW_BIS_MGD"/>
    <property type="match status" value="1"/>
</dbReference>
<keyword evidence="9" id="KW-0411">Iron-sulfur</keyword>